<dbReference type="PANTHER" id="PTHR15710">
    <property type="entry name" value="E3 UBIQUITIN-PROTEIN LIGASE PRAJA"/>
    <property type="match status" value="1"/>
</dbReference>
<evidence type="ECO:0000259" key="8">
    <source>
        <dbReference type="PROSITE" id="PS50089"/>
    </source>
</evidence>
<dbReference type="InterPro" id="IPR013083">
    <property type="entry name" value="Znf_RING/FYVE/PHD"/>
</dbReference>
<comment type="pathway">
    <text evidence="1">Protein modification; protein ubiquitination.</text>
</comment>
<evidence type="ECO:0000256" key="7">
    <source>
        <dbReference type="SAM" id="MobiDB-lite"/>
    </source>
</evidence>
<gene>
    <name evidence="9" type="ORF">WOLCODRAFT_136498</name>
</gene>
<feature type="region of interest" description="Disordered" evidence="7">
    <location>
        <begin position="421"/>
        <end position="443"/>
    </location>
</feature>
<keyword evidence="10" id="KW-1185">Reference proteome</keyword>
<dbReference type="PROSITE" id="PS50089">
    <property type="entry name" value="ZF_RING_2"/>
    <property type="match status" value="1"/>
</dbReference>
<evidence type="ECO:0000313" key="9">
    <source>
        <dbReference type="EMBL" id="PCH39801.1"/>
    </source>
</evidence>
<feature type="region of interest" description="Disordered" evidence="7">
    <location>
        <begin position="311"/>
        <end position="343"/>
    </location>
</feature>
<feature type="domain" description="RING-type" evidence="8">
    <location>
        <begin position="155"/>
        <end position="227"/>
    </location>
</feature>
<dbReference type="Proteomes" id="UP000218811">
    <property type="component" value="Unassembled WGS sequence"/>
</dbReference>
<protein>
    <recommendedName>
        <fullName evidence="8">RING-type domain-containing protein</fullName>
    </recommendedName>
</protein>
<dbReference type="EMBL" id="KB468053">
    <property type="protein sequence ID" value="PCH39801.1"/>
    <property type="molecule type" value="Genomic_DNA"/>
</dbReference>
<feature type="compositionally biased region" description="Acidic residues" evidence="7">
    <location>
        <begin position="10"/>
        <end position="27"/>
    </location>
</feature>
<dbReference type="STRING" id="742152.A0A2H3JD44"/>
<sequence length="443" mass="49935">MPALQTVSDSSDEEQEGDDSASEDSEEERERENIAETESVRPGLRNVVDEAWAILRASFHNQLMESEARELEENGEEDEFDLDWETFGPPRRFPSRTVSPADLFDMLFSNPSRQMIDNDPERAQILLSGLEPVSNDQIRRYEKLRKGHEDDSDGCAICRDSFLDDEECPEASEEPTDTVLVYALFKELPFHLPSPSILAFPCAGRHLFHNNCLSPWLARKTTCPACRFDIDPDSLTLRTIGEDDAQLISGRRTQSRRRKWTPPKVCSFEEWLDEEERVRELGIERTVVQPSTVTLGIDDAHADDELEGIEDDDAWSGTDEEDVDSSEASSASITGRNMPDWQRSGLLHGATTAASLFASLPRQSHRQHQRHIADLIASIRANNPAAAMDVHDSARESVLLHALRMGRSTFHVPRDAAVSRPSRAYHHSYIPESDQEDGQEPLD</sequence>
<keyword evidence="5" id="KW-0862">Zinc</keyword>
<organism evidence="9 10">
    <name type="scientific">Wolfiporia cocos (strain MD-104)</name>
    <name type="common">Brown rot fungus</name>
    <dbReference type="NCBI Taxonomy" id="742152"/>
    <lineage>
        <taxon>Eukaryota</taxon>
        <taxon>Fungi</taxon>
        <taxon>Dikarya</taxon>
        <taxon>Basidiomycota</taxon>
        <taxon>Agaricomycotina</taxon>
        <taxon>Agaricomycetes</taxon>
        <taxon>Polyporales</taxon>
        <taxon>Phaeolaceae</taxon>
        <taxon>Wolfiporia</taxon>
    </lineage>
</organism>
<proteinExistence type="predicted"/>
<dbReference type="OMA" id="MEHIMAM"/>
<dbReference type="UniPathway" id="UPA00143"/>
<feature type="compositionally biased region" description="Acidic residues" evidence="7">
    <location>
        <begin position="433"/>
        <end position="443"/>
    </location>
</feature>
<dbReference type="OrthoDB" id="8062037at2759"/>
<dbReference type="SUPFAM" id="SSF57850">
    <property type="entry name" value="RING/U-box"/>
    <property type="match status" value="1"/>
</dbReference>
<evidence type="ECO:0000256" key="2">
    <source>
        <dbReference type="ARBA" id="ARBA00022723"/>
    </source>
</evidence>
<feature type="compositionally biased region" description="Acidic residues" evidence="7">
    <location>
        <begin position="311"/>
        <end position="325"/>
    </location>
</feature>
<name>A0A2H3JD44_WOLCO</name>
<evidence type="ECO:0000313" key="10">
    <source>
        <dbReference type="Proteomes" id="UP000218811"/>
    </source>
</evidence>
<dbReference type="GO" id="GO:0016567">
    <property type="term" value="P:protein ubiquitination"/>
    <property type="evidence" value="ECO:0007669"/>
    <property type="project" value="UniProtKB-UniPathway"/>
</dbReference>
<dbReference type="Gene3D" id="3.30.40.10">
    <property type="entry name" value="Zinc/RING finger domain, C3HC4 (zinc finger)"/>
    <property type="match status" value="1"/>
</dbReference>
<dbReference type="InterPro" id="IPR024766">
    <property type="entry name" value="Znf_RING_H2"/>
</dbReference>
<dbReference type="AlphaFoldDB" id="A0A2H3JD44"/>
<keyword evidence="2" id="KW-0479">Metal-binding</keyword>
<accession>A0A2H3JD44</accession>
<dbReference type="Pfam" id="PF12678">
    <property type="entry name" value="zf-rbx1"/>
    <property type="match status" value="1"/>
</dbReference>
<evidence type="ECO:0000256" key="5">
    <source>
        <dbReference type="ARBA" id="ARBA00022833"/>
    </source>
</evidence>
<keyword evidence="4" id="KW-0833">Ubl conjugation pathway</keyword>
<reference evidence="9 10" key="1">
    <citation type="journal article" date="2012" name="Science">
        <title>The Paleozoic origin of enzymatic lignin decomposition reconstructed from 31 fungal genomes.</title>
        <authorList>
            <person name="Floudas D."/>
            <person name="Binder M."/>
            <person name="Riley R."/>
            <person name="Barry K."/>
            <person name="Blanchette R.A."/>
            <person name="Henrissat B."/>
            <person name="Martinez A.T."/>
            <person name="Otillar R."/>
            <person name="Spatafora J.W."/>
            <person name="Yadav J.S."/>
            <person name="Aerts A."/>
            <person name="Benoit I."/>
            <person name="Boyd A."/>
            <person name="Carlson A."/>
            <person name="Copeland A."/>
            <person name="Coutinho P.M."/>
            <person name="de Vries R.P."/>
            <person name="Ferreira P."/>
            <person name="Findley K."/>
            <person name="Foster B."/>
            <person name="Gaskell J."/>
            <person name="Glotzer D."/>
            <person name="Gorecki P."/>
            <person name="Heitman J."/>
            <person name="Hesse C."/>
            <person name="Hori C."/>
            <person name="Igarashi K."/>
            <person name="Jurgens J.A."/>
            <person name="Kallen N."/>
            <person name="Kersten P."/>
            <person name="Kohler A."/>
            <person name="Kuees U."/>
            <person name="Kumar T.K.A."/>
            <person name="Kuo A."/>
            <person name="LaButti K."/>
            <person name="Larrondo L.F."/>
            <person name="Lindquist E."/>
            <person name="Ling A."/>
            <person name="Lombard V."/>
            <person name="Lucas S."/>
            <person name="Lundell T."/>
            <person name="Martin R."/>
            <person name="McLaughlin D.J."/>
            <person name="Morgenstern I."/>
            <person name="Morin E."/>
            <person name="Murat C."/>
            <person name="Nagy L.G."/>
            <person name="Nolan M."/>
            <person name="Ohm R.A."/>
            <person name="Patyshakuliyeva A."/>
            <person name="Rokas A."/>
            <person name="Ruiz-Duenas F.J."/>
            <person name="Sabat G."/>
            <person name="Salamov A."/>
            <person name="Samejima M."/>
            <person name="Schmutz J."/>
            <person name="Slot J.C."/>
            <person name="St John F."/>
            <person name="Stenlid J."/>
            <person name="Sun H."/>
            <person name="Sun S."/>
            <person name="Syed K."/>
            <person name="Tsang A."/>
            <person name="Wiebenga A."/>
            <person name="Young D."/>
            <person name="Pisabarro A."/>
            <person name="Eastwood D.C."/>
            <person name="Martin F."/>
            <person name="Cullen D."/>
            <person name="Grigoriev I.V."/>
            <person name="Hibbett D.S."/>
        </authorList>
    </citation>
    <scope>NUCLEOTIDE SEQUENCE [LARGE SCALE GENOMIC DNA]</scope>
    <source>
        <strain evidence="9 10">MD-104</strain>
    </source>
</reference>
<evidence type="ECO:0000256" key="1">
    <source>
        <dbReference type="ARBA" id="ARBA00004906"/>
    </source>
</evidence>
<feature type="region of interest" description="Disordered" evidence="7">
    <location>
        <begin position="1"/>
        <end position="42"/>
    </location>
</feature>
<keyword evidence="3 6" id="KW-0863">Zinc-finger</keyword>
<evidence type="ECO:0000256" key="4">
    <source>
        <dbReference type="ARBA" id="ARBA00022786"/>
    </source>
</evidence>
<dbReference type="GO" id="GO:0008270">
    <property type="term" value="F:zinc ion binding"/>
    <property type="evidence" value="ECO:0007669"/>
    <property type="project" value="UniProtKB-KW"/>
</dbReference>
<evidence type="ECO:0000256" key="3">
    <source>
        <dbReference type="ARBA" id="ARBA00022771"/>
    </source>
</evidence>
<dbReference type="InterPro" id="IPR001841">
    <property type="entry name" value="Znf_RING"/>
</dbReference>
<evidence type="ECO:0000256" key="6">
    <source>
        <dbReference type="PROSITE-ProRule" id="PRU00175"/>
    </source>
</evidence>